<dbReference type="Pfam" id="PF03392">
    <property type="entry name" value="OS-D"/>
    <property type="match status" value="1"/>
</dbReference>
<organism evidence="1">
    <name type="scientific">Locusta migratoria</name>
    <name type="common">Migratory locust</name>
    <dbReference type="NCBI Taxonomy" id="7004"/>
    <lineage>
        <taxon>Eukaryota</taxon>
        <taxon>Metazoa</taxon>
        <taxon>Ecdysozoa</taxon>
        <taxon>Arthropoda</taxon>
        <taxon>Hexapoda</taxon>
        <taxon>Insecta</taxon>
        <taxon>Pterygota</taxon>
        <taxon>Neoptera</taxon>
        <taxon>Polyneoptera</taxon>
        <taxon>Orthoptera</taxon>
        <taxon>Caelifera</taxon>
        <taxon>Acrididea</taxon>
        <taxon>Acridomorpha</taxon>
        <taxon>Acridoidea</taxon>
        <taxon>Acrididae</taxon>
        <taxon>Oedipodinae</taxon>
        <taxon>Locusta</taxon>
    </lineage>
</organism>
<dbReference type="AlphaFoldDB" id="Q3LB79"/>
<reference evidence="1" key="1">
    <citation type="submission" date="2005-06" db="EMBL/GenBank/DDBJ databases">
        <title>Evolution and expression of a gene family with putative functions in insect chemoreception, revealed by genome and EST analysis.</title>
        <authorList>
            <person name="Kan Y.C."/>
            <person name="Antoniw J."/>
            <person name="Field L.M."/>
            <person name="Pickett J.A."/>
            <person name="Zhou J.J."/>
        </authorList>
    </citation>
    <scope>NUCLEOTIDE SEQUENCE</scope>
</reference>
<dbReference type="PANTHER" id="PTHR11257:SF13">
    <property type="entry name" value="GEO07322P1"/>
    <property type="match status" value="1"/>
</dbReference>
<dbReference type="InterPro" id="IPR005055">
    <property type="entry name" value="A10/PebIII"/>
</dbReference>
<dbReference type="InterPro" id="IPR036682">
    <property type="entry name" value="OS_D_A10/PebIII_sf"/>
</dbReference>
<dbReference type="EMBL" id="AJ973427">
    <property type="protein sequence ID" value="CAJ01474.1"/>
    <property type="molecule type" value="mRNA"/>
</dbReference>
<sequence>LSSSGASVALVVAAEEKYPATFDSLDLQALLADEARVQAAVRCLLEDGDGACRPAGKALKEVLPEIVRTDCAKCTETQHKKIGGFFGEISQRHPDLMKKLLDKYDPTGEFRKKYAKSWAEHKIQH</sequence>
<protein>
    <submittedName>
        <fullName evidence="1">Uncharacterized protein</fullName>
    </submittedName>
</protein>
<proteinExistence type="evidence at transcript level"/>
<feature type="non-terminal residue" evidence="1">
    <location>
        <position position="1"/>
    </location>
</feature>
<dbReference type="PANTHER" id="PTHR11257">
    <property type="entry name" value="CHEMOSENSORY PROTEIN-RELATED"/>
    <property type="match status" value="1"/>
</dbReference>
<evidence type="ECO:0000313" key="1">
    <source>
        <dbReference type="EMBL" id="CAJ01474.1"/>
    </source>
</evidence>
<name>Q3LB79_LOCMI</name>
<dbReference type="SUPFAM" id="SSF100910">
    <property type="entry name" value="Chemosensory protein Csp2"/>
    <property type="match status" value="1"/>
</dbReference>
<accession>Q3LB79</accession>
<dbReference type="Gene3D" id="1.10.2080.10">
    <property type="entry name" value="Insect odorant-binding protein A10/Ejaculatory bulb-specific protein 3"/>
    <property type="match status" value="1"/>
</dbReference>